<dbReference type="RefSeq" id="WP_062188447.1">
    <property type="nucleotide sequence ID" value="NZ_CP053675.1"/>
</dbReference>
<keyword evidence="1" id="KW-0472">Membrane</keyword>
<evidence type="ECO:0000313" key="2">
    <source>
        <dbReference type="EMBL" id="KXW57400.1"/>
    </source>
</evidence>
<protein>
    <recommendedName>
        <fullName evidence="5">DUF1269 domain-containing protein</fullName>
    </recommendedName>
</protein>
<gene>
    <name evidence="2" type="ORF">FEMY_20700</name>
    <name evidence="3" type="ORF">JZL65_13035</name>
</gene>
<dbReference type="Proteomes" id="UP000683551">
    <property type="component" value="Chromosome"/>
</dbReference>
<organism evidence="2 4">
    <name type="scientific">Ferrovum myxofaciens</name>
    <dbReference type="NCBI Taxonomy" id="416213"/>
    <lineage>
        <taxon>Bacteria</taxon>
        <taxon>Pseudomonadati</taxon>
        <taxon>Pseudomonadota</taxon>
        <taxon>Betaproteobacteria</taxon>
        <taxon>Ferrovales</taxon>
        <taxon>Ferrovaceae</taxon>
        <taxon>Ferrovum</taxon>
    </lineage>
</organism>
<keyword evidence="1" id="KW-0812">Transmembrane</keyword>
<evidence type="ECO:0000313" key="4">
    <source>
        <dbReference type="Proteomes" id="UP000075653"/>
    </source>
</evidence>
<dbReference type="EMBL" id="CP071137">
    <property type="protein sequence ID" value="QWY77367.1"/>
    <property type="molecule type" value="Genomic_DNA"/>
</dbReference>
<accession>A0A8F3IHH3</accession>
<dbReference type="EMBL" id="LRRD01000063">
    <property type="protein sequence ID" value="KXW57400.1"/>
    <property type="molecule type" value="Genomic_DNA"/>
</dbReference>
<dbReference type="AlphaFoldDB" id="A0A8F3IHH3"/>
<keyword evidence="4" id="KW-1185">Reference proteome</keyword>
<evidence type="ECO:0000313" key="3">
    <source>
        <dbReference type="EMBL" id="QWY77367.1"/>
    </source>
</evidence>
<name>A0A8F3IHH3_9PROT</name>
<proteinExistence type="predicted"/>
<dbReference type="PATRIC" id="fig|1789004.3.peg.2141"/>
<feature type="transmembrane region" description="Helical" evidence="1">
    <location>
        <begin position="115"/>
        <end position="140"/>
    </location>
</feature>
<reference evidence="3" key="2">
    <citation type="submission" date="2021-02" db="EMBL/GenBank/DDBJ databases">
        <title>Comparative genomics of Ferrovum myxofaciens strains, predominant extremophile bacteria forming large biofilm stalactites in acid mine ecosystems.</title>
        <authorList>
            <person name="Burkartova K."/>
            <person name="Ridl J."/>
            <person name="Pajer P."/>
            <person name="Falteisek L."/>
        </authorList>
    </citation>
    <scope>NUCLEOTIDE SEQUENCE</scope>
    <source>
        <strain evidence="3">MI1III</strain>
    </source>
</reference>
<keyword evidence="1" id="KW-1133">Transmembrane helix</keyword>
<dbReference type="Proteomes" id="UP000075653">
    <property type="component" value="Unassembled WGS sequence"/>
</dbReference>
<reference evidence="2 4" key="1">
    <citation type="submission" date="2016-01" db="EMBL/GenBank/DDBJ databases">
        <title>Genome sequence of the acidophilic iron oxidising Ferrovum strain Z-31.</title>
        <authorList>
            <person name="Poehlein A."/>
            <person name="Ullrich S.R."/>
            <person name="Schloemann M."/>
            <person name="Muehling M."/>
            <person name="Daniel R."/>
        </authorList>
    </citation>
    <scope>NUCLEOTIDE SEQUENCE [LARGE SCALE GENOMIC DNA]</scope>
    <source>
        <strain evidence="2 4">Z-31</strain>
    </source>
</reference>
<accession>A0A149VW08</accession>
<evidence type="ECO:0000256" key="1">
    <source>
        <dbReference type="SAM" id="Phobius"/>
    </source>
</evidence>
<evidence type="ECO:0008006" key="5">
    <source>
        <dbReference type="Google" id="ProtNLM"/>
    </source>
</evidence>
<feature type="transmembrane region" description="Helical" evidence="1">
    <location>
        <begin position="85"/>
        <end position="109"/>
    </location>
</feature>
<sequence>MKTMSTTEKHSPTSKAAPHMGSFRYKTFVIYPRFADVGTAVALLNKEGFTNDQISLLGREQPHWQENIKEEWDALKTAKGALGGAALGSIPGLVIITGMALTGGVGLLAAGPLVVALSTLGVGALSGGLVGGGGAMGLGLSDLNTHEKTMEMDIGAEIKDAISLGHWIVIAHTHNESEAMHAQGLLPGSRTVHEHESK</sequence>